<dbReference type="GO" id="GO:0005739">
    <property type="term" value="C:mitochondrion"/>
    <property type="evidence" value="ECO:0007669"/>
    <property type="project" value="TreeGrafter"/>
</dbReference>
<dbReference type="FunCoup" id="E4XZK1">
    <property type="interactions" value="336"/>
</dbReference>
<evidence type="ECO:0008006" key="14">
    <source>
        <dbReference type="Google" id="ProtNLM"/>
    </source>
</evidence>
<dbReference type="SUPFAM" id="SSF81301">
    <property type="entry name" value="Nucleotidyltransferase"/>
    <property type="match status" value="1"/>
</dbReference>
<comment type="similarity">
    <text evidence="2 9">Belongs to the tRNA nucleotidyltransferase/poly(A) polymerase family.</text>
</comment>
<comment type="cofactor">
    <cofactor evidence="1">
        <name>Mg(2+)</name>
        <dbReference type="ChEBI" id="CHEBI:18420"/>
    </cofactor>
</comment>
<dbReference type="EMBL" id="FN653413">
    <property type="protein sequence ID" value="CBY15063.1"/>
    <property type="molecule type" value="Genomic_DNA"/>
</dbReference>
<evidence type="ECO:0000256" key="9">
    <source>
        <dbReference type="RuleBase" id="RU003953"/>
    </source>
</evidence>
<evidence type="ECO:0000313" key="12">
    <source>
        <dbReference type="EMBL" id="CBY15063.1"/>
    </source>
</evidence>
<evidence type="ECO:0000256" key="3">
    <source>
        <dbReference type="ARBA" id="ARBA00022679"/>
    </source>
</evidence>
<keyword evidence="9" id="KW-0694">RNA-binding</keyword>
<dbReference type="CDD" id="cd05398">
    <property type="entry name" value="NT_ClassII-CCAase"/>
    <property type="match status" value="1"/>
</dbReference>
<sequence length="246" mass="28742">MSLKNDSNFQNLLNPALWKLKRIFDDHKKELRIAGGAPRDLLLGKIPSDIDLATTATPDEMIEMLKKEKIDTINANGIKHGTVTAHIDEVNYEITTLRIDKVTDGRHAEVQFTTDWRIDANRRDLTINSMFLTFDGEVIDYFNGQEDLKARKIQFVGHPEERIQEDFLRILRYFRFYSRISDKEDAHCKEHLLAIKENAAGLAGISGERIWSEIVKILNQPFDRFFVRYLYELGRVRIIFFIIHYL</sequence>
<dbReference type="InParanoid" id="E4XZK1"/>
<protein>
    <recommendedName>
        <fullName evidence="14">Poly A polymerase head domain-containing protein</fullName>
    </recommendedName>
</protein>
<dbReference type="GO" id="GO:0000049">
    <property type="term" value="F:tRNA binding"/>
    <property type="evidence" value="ECO:0007669"/>
    <property type="project" value="TreeGrafter"/>
</dbReference>
<dbReference type="PANTHER" id="PTHR46173:SF1">
    <property type="entry name" value="CCA TRNA NUCLEOTIDYLTRANSFERASE 1, MITOCHONDRIAL"/>
    <property type="match status" value="1"/>
</dbReference>
<keyword evidence="3 9" id="KW-0808">Transferase</keyword>
<evidence type="ECO:0000256" key="5">
    <source>
        <dbReference type="ARBA" id="ARBA00022695"/>
    </source>
</evidence>
<keyword evidence="13" id="KW-1185">Reference proteome</keyword>
<keyword evidence="6" id="KW-0479">Metal-binding</keyword>
<dbReference type="Pfam" id="PF12627">
    <property type="entry name" value="PolyA_pol_RNAbd"/>
    <property type="match status" value="1"/>
</dbReference>
<keyword evidence="7" id="KW-0547">Nucleotide-binding</keyword>
<dbReference type="AlphaFoldDB" id="E4XZK1"/>
<evidence type="ECO:0000256" key="8">
    <source>
        <dbReference type="ARBA" id="ARBA00022842"/>
    </source>
</evidence>
<keyword evidence="4" id="KW-0819">tRNA processing</keyword>
<evidence type="ECO:0000256" key="6">
    <source>
        <dbReference type="ARBA" id="ARBA00022723"/>
    </source>
</evidence>
<dbReference type="GO" id="GO:0046872">
    <property type="term" value="F:metal ion binding"/>
    <property type="evidence" value="ECO:0007669"/>
    <property type="project" value="UniProtKB-KW"/>
</dbReference>
<keyword evidence="8" id="KW-0460">Magnesium</keyword>
<proteinExistence type="inferred from homology"/>
<evidence type="ECO:0000256" key="4">
    <source>
        <dbReference type="ARBA" id="ARBA00022694"/>
    </source>
</evidence>
<feature type="domain" description="Poly A polymerase head" evidence="10">
    <location>
        <begin position="31"/>
        <end position="153"/>
    </location>
</feature>
<reference evidence="12" key="1">
    <citation type="journal article" date="2010" name="Science">
        <title>Plasticity of animal genome architecture unmasked by rapid evolution of a pelagic tunicate.</title>
        <authorList>
            <person name="Denoeud F."/>
            <person name="Henriet S."/>
            <person name="Mungpakdee S."/>
            <person name="Aury J.M."/>
            <person name="Da Silva C."/>
            <person name="Brinkmann H."/>
            <person name="Mikhaleva J."/>
            <person name="Olsen L.C."/>
            <person name="Jubin C."/>
            <person name="Canestro C."/>
            <person name="Bouquet J.M."/>
            <person name="Danks G."/>
            <person name="Poulain J."/>
            <person name="Campsteijn C."/>
            <person name="Adamski M."/>
            <person name="Cross I."/>
            <person name="Yadetie F."/>
            <person name="Muffato M."/>
            <person name="Louis A."/>
            <person name="Butcher S."/>
            <person name="Tsagkogeorga G."/>
            <person name="Konrad A."/>
            <person name="Singh S."/>
            <person name="Jensen M.F."/>
            <person name="Cong E.H."/>
            <person name="Eikeseth-Otteraa H."/>
            <person name="Noel B."/>
            <person name="Anthouard V."/>
            <person name="Porcel B.M."/>
            <person name="Kachouri-Lafond R."/>
            <person name="Nishino A."/>
            <person name="Ugolini M."/>
            <person name="Chourrout P."/>
            <person name="Nishida H."/>
            <person name="Aasland R."/>
            <person name="Huzurbazar S."/>
            <person name="Westhof E."/>
            <person name="Delsuc F."/>
            <person name="Lehrach H."/>
            <person name="Reinhardt R."/>
            <person name="Weissenbach J."/>
            <person name="Roy S.W."/>
            <person name="Artiguenave F."/>
            <person name="Postlethwait J.H."/>
            <person name="Manak J.R."/>
            <person name="Thompson E.M."/>
            <person name="Jaillon O."/>
            <person name="Du Pasquier L."/>
            <person name="Boudinot P."/>
            <person name="Liberles D.A."/>
            <person name="Volff J.N."/>
            <person name="Philippe H."/>
            <person name="Lenhard B."/>
            <person name="Roest Crollius H."/>
            <person name="Wincker P."/>
            <person name="Chourrout D."/>
        </authorList>
    </citation>
    <scope>NUCLEOTIDE SEQUENCE [LARGE SCALE GENOMIC DNA]</scope>
</reference>
<feature type="domain" description="tRNA nucleotidyltransferase/poly(A) polymerase RNA and SrmB- binding" evidence="11">
    <location>
        <begin position="192"/>
        <end position="240"/>
    </location>
</feature>
<dbReference type="InterPro" id="IPR043519">
    <property type="entry name" value="NT_sf"/>
</dbReference>
<evidence type="ECO:0000256" key="2">
    <source>
        <dbReference type="ARBA" id="ARBA00007265"/>
    </source>
</evidence>
<dbReference type="InterPro" id="IPR032828">
    <property type="entry name" value="PolyA_RNA-bd"/>
</dbReference>
<evidence type="ECO:0000259" key="11">
    <source>
        <dbReference type="Pfam" id="PF12627"/>
    </source>
</evidence>
<dbReference type="InterPro" id="IPR050264">
    <property type="entry name" value="Bact_CCA-adding_enz_type3_sf"/>
</dbReference>
<name>E4XZK1_OIKDI</name>
<dbReference type="Gene3D" id="3.30.460.10">
    <property type="entry name" value="Beta Polymerase, domain 2"/>
    <property type="match status" value="1"/>
</dbReference>
<evidence type="ECO:0000256" key="1">
    <source>
        <dbReference type="ARBA" id="ARBA00001946"/>
    </source>
</evidence>
<dbReference type="GO" id="GO:0000166">
    <property type="term" value="F:nucleotide binding"/>
    <property type="evidence" value="ECO:0007669"/>
    <property type="project" value="UniProtKB-KW"/>
</dbReference>
<dbReference type="InterPro" id="IPR002646">
    <property type="entry name" value="PolA_pol_head_dom"/>
</dbReference>
<evidence type="ECO:0000259" key="10">
    <source>
        <dbReference type="Pfam" id="PF01743"/>
    </source>
</evidence>
<keyword evidence="5" id="KW-0548">Nucleotidyltransferase</keyword>
<dbReference type="OrthoDB" id="445712at2759"/>
<dbReference type="SUPFAM" id="SSF81891">
    <property type="entry name" value="Poly A polymerase C-terminal region-like"/>
    <property type="match status" value="1"/>
</dbReference>
<dbReference type="Pfam" id="PF01743">
    <property type="entry name" value="PolyA_pol"/>
    <property type="match status" value="1"/>
</dbReference>
<dbReference type="PANTHER" id="PTHR46173">
    <property type="entry name" value="CCA TRNA NUCLEOTIDYLTRANSFERASE 1, MITOCHONDRIAL"/>
    <property type="match status" value="1"/>
</dbReference>
<dbReference type="Proteomes" id="UP000001307">
    <property type="component" value="Unassembled WGS sequence"/>
</dbReference>
<evidence type="ECO:0000313" key="13">
    <source>
        <dbReference type="Proteomes" id="UP000001307"/>
    </source>
</evidence>
<evidence type="ECO:0000256" key="7">
    <source>
        <dbReference type="ARBA" id="ARBA00022741"/>
    </source>
</evidence>
<dbReference type="GO" id="GO:0001680">
    <property type="term" value="P:tRNA 3'-terminal CCA addition"/>
    <property type="evidence" value="ECO:0007669"/>
    <property type="project" value="TreeGrafter"/>
</dbReference>
<gene>
    <name evidence="12" type="ORF">GSOID_T00010167001</name>
</gene>
<accession>E4XZK1</accession>
<organism evidence="12">
    <name type="scientific">Oikopleura dioica</name>
    <name type="common">Tunicate</name>
    <dbReference type="NCBI Taxonomy" id="34765"/>
    <lineage>
        <taxon>Eukaryota</taxon>
        <taxon>Metazoa</taxon>
        <taxon>Chordata</taxon>
        <taxon>Tunicata</taxon>
        <taxon>Appendicularia</taxon>
        <taxon>Copelata</taxon>
        <taxon>Oikopleuridae</taxon>
        <taxon>Oikopleura</taxon>
    </lineage>
</organism>
<dbReference type="Gene3D" id="1.10.3090.10">
    <property type="entry name" value="cca-adding enzyme, domain 2"/>
    <property type="match status" value="1"/>
</dbReference>
<dbReference type="GO" id="GO:0016779">
    <property type="term" value="F:nucleotidyltransferase activity"/>
    <property type="evidence" value="ECO:0007669"/>
    <property type="project" value="UniProtKB-KW"/>
</dbReference>
<dbReference type="GO" id="GO:1990180">
    <property type="term" value="P:mitochondrial tRNA 3'-end processing"/>
    <property type="evidence" value="ECO:0007669"/>
    <property type="project" value="TreeGrafter"/>
</dbReference>